<organism evidence="1 2">
    <name type="scientific">Discina gigas</name>
    <dbReference type="NCBI Taxonomy" id="1032678"/>
    <lineage>
        <taxon>Eukaryota</taxon>
        <taxon>Fungi</taxon>
        <taxon>Dikarya</taxon>
        <taxon>Ascomycota</taxon>
        <taxon>Pezizomycotina</taxon>
        <taxon>Pezizomycetes</taxon>
        <taxon>Pezizales</taxon>
        <taxon>Discinaceae</taxon>
        <taxon>Discina</taxon>
    </lineage>
</organism>
<feature type="non-terminal residue" evidence="1">
    <location>
        <position position="105"/>
    </location>
</feature>
<comment type="caution">
    <text evidence="1">The sequence shown here is derived from an EMBL/GenBank/DDBJ whole genome shotgun (WGS) entry which is preliminary data.</text>
</comment>
<dbReference type="Proteomes" id="UP001447188">
    <property type="component" value="Unassembled WGS sequence"/>
</dbReference>
<gene>
    <name evidence="1" type="ORF">Q9L58_010667</name>
</gene>
<name>A0ABR3G3G6_9PEZI</name>
<keyword evidence="2" id="KW-1185">Reference proteome</keyword>
<evidence type="ECO:0000313" key="2">
    <source>
        <dbReference type="Proteomes" id="UP001447188"/>
    </source>
</evidence>
<evidence type="ECO:0000313" key="1">
    <source>
        <dbReference type="EMBL" id="KAL0630485.1"/>
    </source>
</evidence>
<protein>
    <submittedName>
        <fullName evidence="1">Uncharacterized protein</fullName>
    </submittedName>
</protein>
<reference evidence="1 2" key="1">
    <citation type="submission" date="2024-02" db="EMBL/GenBank/DDBJ databases">
        <title>Discinaceae phylogenomics.</title>
        <authorList>
            <person name="Dirks A.C."/>
            <person name="James T.Y."/>
        </authorList>
    </citation>
    <scope>NUCLEOTIDE SEQUENCE [LARGE SCALE GENOMIC DNA]</scope>
    <source>
        <strain evidence="1 2">ACD0624</strain>
    </source>
</reference>
<accession>A0ABR3G3G6</accession>
<proteinExistence type="predicted"/>
<sequence>MALLIVVVFCVAFYYYRVAQKAFADLNTVEAKLEDLKHPKPAPITDDQHMILKVIAEFIERQTFPNFKQLKDQLQFSHLRTEAATDVLHDKGLIEWGNRFGVAQA</sequence>
<dbReference type="EMBL" id="JBBBZM010000600">
    <property type="protein sequence ID" value="KAL0630485.1"/>
    <property type="molecule type" value="Genomic_DNA"/>
</dbReference>